<dbReference type="eggNOG" id="KOG4736">
    <property type="taxonomic scope" value="Eukaryota"/>
</dbReference>
<feature type="domain" description="Metallo-beta-lactamase" evidence="1">
    <location>
        <begin position="120"/>
        <end position="284"/>
    </location>
</feature>
<reference evidence="3" key="1">
    <citation type="submission" date="2016-11" db="UniProtKB">
        <authorList>
            <consortium name="WormBaseParasite"/>
        </authorList>
    </citation>
    <scope>IDENTIFICATION</scope>
</reference>
<proteinExistence type="predicted"/>
<dbReference type="WBParaSite" id="BXY_1592200.1">
    <property type="protein sequence ID" value="BXY_1592200.1"/>
    <property type="gene ID" value="BXY_1592200"/>
</dbReference>
<evidence type="ECO:0000313" key="3">
    <source>
        <dbReference type="WBParaSite" id="BXY_1592200.1"/>
    </source>
</evidence>
<dbReference type="Proteomes" id="UP000095284">
    <property type="component" value="Unplaced"/>
</dbReference>
<dbReference type="SUPFAM" id="SSF56281">
    <property type="entry name" value="Metallo-hydrolase/oxidoreductase"/>
    <property type="match status" value="1"/>
</dbReference>
<dbReference type="PANTHER" id="PTHR23200:SF51">
    <property type="entry name" value="METALLO-BETA-LACTAMASE DOMAIN-CONTAINING PROTEIN"/>
    <property type="match status" value="1"/>
</dbReference>
<sequence>MKKIIQYLLLVPIVLGIGTGKGHRRHWRRSCHNEIDRFLSNFPPIFRRNENLFPFFARPGFRGFGIPSEVVNDRMGVPCEGPVVEPLTYGTFDLNNDTLTVRTTVALVTDERRETGEICLILVDTGMATQKMDLLKGLSAVGVRPEYINNVVLTHMDLDTVGNLNMFPRANVYVGNRRAKGNTVFFPKSIAYFDPEQTDLPYTQLCDNTFLLLTPGFTNEDISLVVRNVTGFGTVALSGNLIISEEDLATNETISRFGQSDEHKKLWESSRKEVACSSDYILPGYGKGFKIDEKIKKTLECDKDDL</sequence>
<evidence type="ECO:0000313" key="2">
    <source>
        <dbReference type="Proteomes" id="UP000095284"/>
    </source>
</evidence>
<dbReference type="InterPro" id="IPR039344">
    <property type="entry name" value="MBLAC1"/>
</dbReference>
<accession>A0A1I7SSA5</accession>
<protein>
    <submittedName>
        <fullName evidence="3">Lactamase_B domain-containing protein</fullName>
    </submittedName>
</protein>
<dbReference type="AlphaFoldDB" id="A0A1I7SSA5"/>
<organism evidence="2 3">
    <name type="scientific">Bursaphelenchus xylophilus</name>
    <name type="common">Pinewood nematode worm</name>
    <name type="synonym">Aphelenchoides xylophilus</name>
    <dbReference type="NCBI Taxonomy" id="6326"/>
    <lineage>
        <taxon>Eukaryota</taxon>
        <taxon>Metazoa</taxon>
        <taxon>Ecdysozoa</taxon>
        <taxon>Nematoda</taxon>
        <taxon>Chromadorea</taxon>
        <taxon>Rhabditida</taxon>
        <taxon>Tylenchina</taxon>
        <taxon>Tylenchomorpha</taxon>
        <taxon>Aphelenchoidea</taxon>
        <taxon>Aphelenchoididae</taxon>
        <taxon>Bursaphelenchus</taxon>
    </lineage>
</organism>
<name>A0A1I7SSA5_BURXY</name>
<dbReference type="Pfam" id="PF00753">
    <property type="entry name" value="Lactamase_B"/>
    <property type="match status" value="1"/>
</dbReference>
<dbReference type="PANTHER" id="PTHR23200">
    <property type="entry name" value="METALLO-BETA-LACTAMASE DOMAIN-CONTAINING PROTEIN 1"/>
    <property type="match status" value="1"/>
</dbReference>
<dbReference type="InterPro" id="IPR001279">
    <property type="entry name" value="Metallo-B-lactamas"/>
</dbReference>
<evidence type="ECO:0000259" key="1">
    <source>
        <dbReference type="Pfam" id="PF00753"/>
    </source>
</evidence>
<dbReference type="Gene3D" id="3.60.15.10">
    <property type="entry name" value="Ribonuclease Z/Hydroxyacylglutathione hydrolase-like"/>
    <property type="match status" value="1"/>
</dbReference>
<dbReference type="InterPro" id="IPR036866">
    <property type="entry name" value="RibonucZ/Hydroxyglut_hydro"/>
</dbReference>